<dbReference type="AlphaFoldDB" id="A0A2P6N3W1"/>
<name>A0A2P6N3W1_9EUKA</name>
<organism evidence="1 2">
    <name type="scientific">Planoprotostelium fungivorum</name>
    <dbReference type="NCBI Taxonomy" id="1890364"/>
    <lineage>
        <taxon>Eukaryota</taxon>
        <taxon>Amoebozoa</taxon>
        <taxon>Evosea</taxon>
        <taxon>Variosea</taxon>
        <taxon>Cavosteliida</taxon>
        <taxon>Cavosteliaceae</taxon>
        <taxon>Planoprotostelium</taxon>
    </lineage>
</organism>
<dbReference type="Proteomes" id="UP000241769">
    <property type="component" value="Unassembled WGS sequence"/>
</dbReference>
<dbReference type="EMBL" id="MDYQ01000213">
    <property type="protein sequence ID" value="PRP78639.1"/>
    <property type="molecule type" value="Genomic_DNA"/>
</dbReference>
<accession>A0A2P6N3W1</accession>
<keyword evidence="2" id="KW-1185">Reference proteome</keyword>
<proteinExistence type="predicted"/>
<reference evidence="1 2" key="1">
    <citation type="journal article" date="2018" name="Genome Biol. Evol.">
        <title>Multiple Roots of Fruiting Body Formation in Amoebozoa.</title>
        <authorList>
            <person name="Hillmann F."/>
            <person name="Forbes G."/>
            <person name="Novohradska S."/>
            <person name="Ferling I."/>
            <person name="Riege K."/>
            <person name="Groth M."/>
            <person name="Westermann M."/>
            <person name="Marz M."/>
            <person name="Spaller T."/>
            <person name="Winckler T."/>
            <person name="Schaap P."/>
            <person name="Glockner G."/>
        </authorList>
    </citation>
    <scope>NUCLEOTIDE SEQUENCE [LARGE SCALE GENOMIC DNA]</scope>
    <source>
        <strain evidence="1 2">Jena</strain>
    </source>
</reference>
<protein>
    <submittedName>
        <fullName evidence="1">Uncharacterized protein</fullName>
    </submittedName>
</protein>
<evidence type="ECO:0000313" key="1">
    <source>
        <dbReference type="EMBL" id="PRP78639.1"/>
    </source>
</evidence>
<gene>
    <name evidence="1" type="ORF">PROFUN_13513</name>
</gene>
<sequence length="212" mass="23863">MSSYIEADKTKTERPGTVAWKSFNQDEEKSRQRTLAFHNHSVPASIGVATHHDWSTSRNIDTLNLPSIAEMATPRPRNDSYLKTLTTIDAKRGVLAADVQRLTDQEASGPAKTATAAWIYNTSTEGELNLWLTLSDQAFIDSVKAKDPRQPEFIGDTTQTAVNGALQVVAAFDHFILDGLIFDWVRYAFWTKLQFHRPFTWIKRFAEGFVNG</sequence>
<comment type="caution">
    <text evidence="1">The sequence shown here is derived from an EMBL/GenBank/DDBJ whole genome shotgun (WGS) entry which is preliminary data.</text>
</comment>
<evidence type="ECO:0000313" key="2">
    <source>
        <dbReference type="Proteomes" id="UP000241769"/>
    </source>
</evidence>
<dbReference type="InParanoid" id="A0A2P6N3W1"/>